<dbReference type="OrthoDB" id="509866at2"/>
<dbReference type="KEGG" id="oni:Osc7112_3992"/>
<dbReference type="RefSeq" id="WP_015177577.1">
    <property type="nucleotide sequence ID" value="NC_019729.1"/>
</dbReference>
<accession>K9VJQ7</accession>
<dbReference type="AlphaFoldDB" id="K9VJQ7"/>
<dbReference type="SUPFAM" id="SSF52980">
    <property type="entry name" value="Restriction endonuclease-like"/>
    <property type="match status" value="1"/>
</dbReference>
<gene>
    <name evidence="2" type="ORF">Osc7112_3992</name>
</gene>
<sequence>MSIATAKRFTIAEYHRLTELGFFSEDDRVELINGELVKMAAKGTAHSVCETRLERELFKLLGERATLRGQQPIILPDDSEPEPDRAIVQNRPDDYLSSHPCPGDILLLIEIADSSLSYDKQVKLPLYAEAGISDYWIFNLSQTCLECYSEPYQNAPGQFGYRRTLIFLPNESVNLPYFHDLALNLSRVFPPTIES</sequence>
<dbReference type="HOGENOM" id="CLU_076312_2_0_3"/>
<dbReference type="eggNOG" id="COG4636">
    <property type="taxonomic scope" value="Bacteria"/>
</dbReference>
<feature type="domain" description="Putative restriction endonuclease" evidence="1">
    <location>
        <begin position="12"/>
        <end position="185"/>
    </location>
</feature>
<dbReference type="CDD" id="cd06260">
    <property type="entry name" value="DUF820-like"/>
    <property type="match status" value="1"/>
</dbReference>
<dbReference type="InterPro" id="IPR011335">
    <property type="entry name" value="Restrct_endonuc-II-like"/>
</dbReference>
<dbReference type="EMBL" id="CP003614">
    <property type="protein sequence ID" value="AFZ08328.1"/>
    <property type="molecule type" value="Genomic_DNA"/>
</dbReference>
<dbReference type="PATRIC" id="fig|179408.3.peg.4911"/>
<dbReference type="STRING" id="179408.Osc7112_3992"/>
<organism evidence="2 3">
    <name type="scientific">Phormidium nigroviride PCC 7112</name>
    <dbReference type="NCBI Taxonomy" id="179408"/>
    <lineage>
        <taxon>Bacteria</taxon>
        <taxon>Bacillati</taxon>
        <taxon>Cyanobacteriota</taxon>
        <taxon>Cyanophyceae</taxon>
        <taxon>Oscillatoriophycideae</taxon>
        <taxon>Oscillatoriales</taxon>
        <taxon>Oscillatoriaceae</taxon>
        <taxon>Phormidium</taxon>
    </lineage>
</organism>
<evidence type="ECO:0000259" key="1">
    <source>
        <dbReference type="Pfam" id="PF05685"/>
    </source>
</evidence>
<dbReference type="InterPro" id="IPR012296">
    <property type="entry name" value="Nuclease_put_TT1808"/>
</dbReference>
<dbReference type="Proteomes" id="UP000010478">
    <property type="component" value="Chromosome"/>
</dbReference>
<evidence type="ECO:0000313" key="2">
    <source>
        <dbReference type="EMBL" id="AFZ08328.1"/>
    </source>
</evidence>
<protein>
    <recommendedName>
        <fullName evidence="1">Putative restriction endonuclease domain-containing protein</fullName>
    </recommendedName>
</protein>
<dbReference type="Gene3D" id="3.90.1570.10">
    <property type="entry name" value="tt1808, chain A"/>
    <property type="match status" value="1"/>
</dbReference>
<reference evidence="2 3" key="1">
    <citation type="submission" date="2012-05" db="EMBL/GenBank/DDBJ databases">
        <title>Finished chromosome of genome of Oscillatoria sp. PCC 7112.</title>
        <authorList>
            <consortium name="US DOE Joint Genome Institute"/>
            <person name="Gugger M."/>
            <person name="Coursin T."/>
            <person name="Rippka R."/>
            <person name="Tandeau De Marsac N."/>
            <person name="Huntemann M."/>
            <person name="Wei C.-L."/>
            <person name="Han J."/>
            <person name="Detter J.C."/>
            <person name="Han C."/>
            <person name="Tapia R."/>
            <person name="Davenport K."/>
            <person name="Daligault H."/>
            <person name="Erkkila T."/>
            <person name="Gu W."/>
            <person name="Munk A.C.C."/>
            <person name="Teshima H."/>
            <person name="Xu Y."/>
            <person name="Chain P."/>
            <person name="Chen A."/>
            <person name="Krypides N."/>
            <person name="Mavromatis K."/>
            <person name="Markowitz V."/>
            <person name="Szeto E."/>
            <person name="Ivanova N."/>
            <person name="Mikhailova N."/>
            <person name="Ovchinnikova G."/>
            <person name="Pagani I."/>
            <person name="Pati A."/>
            <person name="Goodwin L."/>
            <person name="Peters L."/>
            <person name="Pitluck S."/>
            <person name="Woyke T."/>
            <person name="Kerfeld C."/>
        </authorList>
    </citation>
    <scope>NUCLEOTIDE SEQUENCE [LARGE SCALE GENOMIC DNA]</scope>
    <source>
        <strain evidence="2 3">PCC 7112</strain>
    </source>
</reference>
<evidence type="ECO:0000313" key="3">
    <source>
        <dbReference type="Proteomes" id="UP000010478"/>
    </source>
</evidence>
<dbReference type="PANTHER" id="PTHR35400">
    <property type="entry name" value="SLR1083 PROTEIN"/>
    <property type="match status" value="1"/>
</dbReference>
<dbReference type="PANTHER" id="PTHR35400:SF1">
    <property type="entry name" value="SLR1083 PROTEIN"/>
    <property type="match status" value="1"/>
</dbReference>
<dbReference type="Pfam" id="PF05685">
    <property type="entry name" value="Uma2"/>
    <property type="match status" value="1"/>
</dbReference>
<name>K9VJQ7_9CYAN</name>
<proteinExistence type="predicted"/>
<keyword evidence="3" id="KW-1185">Reference proteome</keyword>
<dbReference type="InterPro" id="IPR008538">
    <property type="entry name" value="Uma2"/>
</dbReference>